<dbReference type="Pfam" id="PF01849">
    <property type="entry name" value="NAC"/>
    <property type="match status" value="1"/>
</dbReference>
<reference evidence="2 3" key="1">
    <citation type="submission" date="2023-11" db="EMBL/GenBank/DDBJ databases">
        <title>Dfirmibasis_genome.</title>
        <authorList>
            <person name="Edelbroek B."/>
            <person name="Kjellin J."/>
            <person name="Jerlstrom-Hultqvist J."/>
            <person name="Soderbom F."/>
        </authorList>
    </citation>
    <scope>NUCLEOTIDE SEQUENCE [LARGE SCALE GENOMIC DNA]</scope>
    <source>
        <strain evidence="2 3">TNS-C-14</strain>
    </source>
</reference>
<organism evidence="2 3">
    <name type="scientific">Dictyostelium firmibasis</name>
    <dbReference type="NCBI Taxonomy" id="79012"/>
    <lineage>
        <taxon>Eukaryota</taxon>
        <taxon>Amoebozoa</taxon>
        <taxon>Evosea</taxon>
        <taxon>Eumycetozoa</taxon>
        <taxon>Dictyostelia</taxon>
        <taxon>Dictyosteliales</taxon>
        <taxon>Dictyosteliaceae</taxon>
        <taxon>Dictyostelium</taxon>
    </lineage>
</organism>
<evidence type="ECO:0000313" key="3">
    <source>
        <dbReference type="Proteomes" id="UP001344447"/>
    </source>
</evidence>
<proteinExistence type="predicted"/>
<dbReference type="CDD" id="cd22054">
    <property type="entry name" value="NAC_NACA"/>
    <property type="match status" value="1"/>
</dbReference>
<dbReference type="InterPro" id="IPR016641">
    <property type="entry name" value="EGD2/NACA0like"/>
</dbReference>
<dbReference type="InterPro" id="IPR002715">
    <property type="entry name" value="Nas_poly-pep-assoc_cplx_dom"/>
</dbReference>
<comment type="caution">
    <text evidence="2">The sequence shown here is derived from an EMBL/GenBank/DDBJ whole genome shotgun (WGS) entry which is preliminary data.</text>
</comment>
<sequence>MADTNTDVKKVTKGEKKTREAMKKLGLSPVNDIFRVTIKQKEGVLVVVAEPEVYASPSGETYVVFGDHTFDDIASRLQRAAPKANVDDIVKAAMPAPTAVKETEESEEIVAQAVDNFDYQGVSPKDVEVVMKETKASREKVVETLKKNNNDLVSAVLDLTTN</sequence>
<dbReference type="PANTHER" id="PTHR21713">
    <property type="entry name" value="NASCENT POLYPEPTIDE ASSOCIATED COMPLEX ALPHA SUBUNIT-RELATED"/>
    <property type="match status" value="1"/>
</dbReference>
<dbReference type="EMBL" id="JAVFKY010000001">
    <property type="protein sequence ID" value="KAK5584313.1"/>
    <property type="molecule type" value="Genomic_DNA"/>
</dbReference>
<gene>
    <name evidence="2" type="ORF">RB653_005921</name>
</gene>
<dbReference type="Gene3D" id="2.20.70.30">
    <property type="entry name" value="Nascent polypeptide-associated complex domain"/>
    <property type="match status" value="1"/>
</dbReference>
<evidence type="ECO:0000313" key="2">
    <source>
        <dbReference type="EMBL" id="KAK5584313.1"/>
    </source>
</evidence>
<name>A0AAN7ULV1_9MYCE</name>
<dbReference type="CDD" id="cd14278">
    <property type="entry name" value="UBA_NAC_like"/>
    <property type="match status" value="1"/>
</dbReference>
<dbReference type="Proteomes" id="UP001344447">
    <property type="component" value="Unassembled WGS sequence"/>
</dbReference>
<dbReference type="InterPro" id="IPR044034">
    <property type="entry name" value="NAC-like_UBA"/>
</dbReference>
<dbReference type="PROSITE" id="PS51151">
    <property type="entry name" value="NAC_AB"/>
    <property type="match status" value="1"/>
</dbReference>
<dbReference type="AlphaFoldDB" id="A0AAN7ULV1"/>
<dbReference type="GO" id="GO:0005854">
    <property type="term" value="C:nascent polypeptide-associated complex"/>
    <property type="evidence" value="ECO:0007669"/>
    <property type="project" value="InterPro"/>
</dbReference>
<protein>
    <recommendedName>
        <fullName evidence="1">NAC-A/B domain-containing protein</fullName>
    </recommendedName>
</protein>
<keyword evidence="3" id="KW-1185">Reference proteome</keyword>
<accession>A0AAN7ULV1</accession>
<dbReference type="Pfam" id="PF19026">
    <property type="entry name" value="UBA_HYPK"/>
    <property type="match status" value="1"/>
</dbReference>
<feature type="domain" description="NAC-A/B" evidence="1">
    <location>
        <begin position="12"/>
        <end position="77"/>
    </location>
</feature>
<dbReference type="SMART" id="SM01407">
    <property type="entry name" value="NAC"/>
    <property type="match status" value="1"/>
</dbReference>
<dbReference type="Gene3D" id="1.10.8.10">
    <property type="entry name" value="DNA helicase RuvA subunit, C-terminal domain"/>
    <property type="match status" value="1"/>
</dbReference>
<dbReference type="PIRSF" id="PIRSF015901">
    <property type="entry name" value="NAC_alpha"/>
    <property type="match status" value="1"/>
</dbReference>
<dbReference type="InterPro" id="IPR038187">
    <property type="entry name" value="NAC_A/B_dom_sf"/>
</dbReference>
<evidence type="ECO:0000259" key="1">
    <source>
        <dbReference type="PROSITE" id="PS51151"/>
    </source>
</evidence>